<dbReference type="PANTHER" id="PTHR46910">
    <property type="entry name" value="TRANSCRIPTION FACTOR PDR1"/>
    <property type="match status" value="1"/>
</dbReference>
<reference evidence="3" key="1">
    <citation type="submission" date="2021-10" db="EMBL/GenBank/DDBJ databases">
        <title>De novo Genome Assembly of Clathrus columnatus (Basidiomycota, Fungi) Using Illumina and Nanopore Sequence Data.</title>
        <authorList>
            <person name="Ogiso-Tanaka E."/>
            <person name="Itagaki H."/>
            <person name="Hosoya T."/>
            <person name="Hosaka K."/>
        </authorList>
    </citation>
    <scope>NUCLEOTIDE SEQUENCE</scope>
    <source>
        <strain evidence="3">MO-923</strain>
    </source>
</reference>
<evidence type="ECO:0000256" key="1">
    <source>
        <dbReference type="ARBA" id="ARBA00023242"/>
    </source>
</evidence>
<dbReference type="AlphaFoldDB" id="A0AAV5AKS8"/>
<proteinExistence type="predicted"/>
<dbReference type="Gene3D" id="4.10.240.10">
    <property type="entry name" value="Zn(2)-C6 fungal-type DNA-binding domain"/>
    <property type="match status" value="1"/>
</dbReference>
<dbReference type="CDD" id="cd00067">
    <property type="entry name" value="GAL4"/>
    <property type="match status" value="1"/>
</dbReference>
<gene>
    <name evidence="3" type="ORF">Clacol_007729</name>
</gene>
<dbReference type="InterPro" id="IPR036864">
    <property type="entry name" value="Zn2-C6_fun-type_DNA-bd_sf"/>
</dbReference>
<organism evidence="3 4">
    <name type="scientific">Clathrus columnatus</name>
    <dbReference type="NCBI Taxonomy" id="1419009"/>
    <lineage>
        <taxon>Eukaryota</taxon>
        <taxon>Fungi</taxon>
        <taxon>Dikarya</taxon>
        <taxon>Basidiomycota</taxon>
        <taxon>Agaricomycotina</taxon>
        <taxon>Agaricomycetes</taxon>
        <taxon>Phallomycetidae</taxon>
        <taxon>Phallales</taxon>
        <taxon>Clathraceae</taxon>
        <taxon>Clathrus</taxon>
    </lineage>
</organism>
<evidence type="ECO:0000313" key="4">
    <source>
        <dbReference type="Proteomes" id="UP001050691"/>
    </source>
</evidence>
<accession>A0AAV5AKS8</accession>
<feature type="region of interest" description="Disordered" evidence="2">
    <location>
        <begin position="180"/>
        <end position="201"/>
    </location>
</feature>
<dbReference type="PANTHER" id="PTHR46910:SF40">
    <property type="entry name" value="ZN(II)2CYS6 TRANSCRIPTION FACTOR (EUROFUNG)"/>
    <property type="match status" value="1"/>
</dbReference>
<dbReference type="GO" id="GO:0008270">
    <property type="term" value="F:zinc ion binding"/>
    <property type="evidence" value="ECO:0007669"/>
    <property type="project" value="InterPro"/>
</dbReference>
<dbReference type="InterPro" id="IPR001138">
    <property type="entry name" value="Zn2Cys6_DnaBD"/>
</dbReference>
<dbReference type="Proteomes" id="UP001050691">
    <property type="component" value="Unassembled WGS sequence"/>
</dbReference>
<evidence type="ECO:0008006" key="5">
    <source>
        <dbReference type="Google" id="ProtNLM"/>
    </source>
</evidence>
<comment type="caution">
    <text evidence="3">The sequence shown here is derived from an EMBL/GenBank/DDBJ whole genome shotgun (WGS) entry which is preliminary data.</text>
</comment>
<name>A0AAV5AKS8_9AGAM</name>
<dbReference type="GO" id="GO:0000981">
    <property type="term" value="F:DNA-binding transcription factor activity, RNA polymerase II-specific"/>
    <property type="evidence" value="ECO:0007669"/>
    <property type="project" value="InterPro"/>
</dbReference>
<keyword evidence="1" id="KW-0539">Nucleus</keyword>
<evidence type="ECO:0000256" key="2">
    <source>
        <dbReference type="SAM" id="MobiDB-lite"/>
    </source>
</evidence>
<evidence type="ECO:0000313" key="3">
    <source>
        <dbReference type="EMBL" id="GJJ13475.1"/>
    </source>
</evidence>
<sequence length="329" mass="36346">MTPGHSPQDISRPGKRTARACDECRRLKIRCELPDTDLVLMSEDLRRCRGCSASAIAPVHKRGPPKGYLSALEQRLNDAEALLGALICSKDPRAASLISDLSMDPLASSIINRVSKSEFGPAGRAERARSSASRQFKQSETPIFSIDHNGHLVFTTPSNTWQDYLDMRLTLENKFRSNRSSLVQPGLPVSPSSPSSSTTLHQEKDCEYHHYGMKPNHNRHLFVPSALIDSPGMSEASLKDLHSRLCEEINSWLTSEDFNHAYHGVNVVDQSGANPEFIPSPSSAHTDYATHGRAFMDLSGSGGKEQQQHDVPYGALCDILGLDRRQWEA</sequence>
<feature type="compositionally biased region" description="Low complexity" evidence="2">
    <location>
        <begin position="180"/>
        <end position="197"/>
    </location>
</feature>
<dbReference type="InterPro" id="IPR050987">
    <property type="entry name" value="AtrR-like"/>
</dbReference>
<dbReference type="SUPFAM" id="SSF57701">
    <property type="entry name" value="Zn2/Cys6 DNA-binding domain"/>
    <property type="match status" value="1"/>
</dbReference>
<protein>
    <recommendedName>
        <fullName evidence="5">Zn(2)-C6 fungal-type domain-containing protein</fullName>
    </recommendedName>
</protein>
<keyword evidence="4" id="KW-1185">Reference proteome</keyword>
<dbReference type="EMBL" id="BPWL01000008">
    <property type="protein sequence ID" value="GJJ13475.1"/>
    <property type="molecule type" value="Genomic_DNA"/>
</dbReference>